<comment type="caution">
    <text evidence="3">The sequence shown here is derived from an EMBL/GenBank/DDBJ whole genome shotgun (WGS) entry which is preliminary data.</text>
</comment>
<evidence type="ECO:0000256" key="2">
    <source>
        <dbReference type="SAM" id="Phobius"/>
    </source>
</evidence>
<name>A0A1V9Y9C4_ACHHY</name>
<dbReference type="OrthoDB" id="73014at2759"/>
<protein>
    <submittedName>
        <fullName evidence="3">Uncharacterized protein</fullName>
    </submittedName>
</protein>
<dbReference type="Proteomes" id="UP000243579">
    <property type="component" value="Unassembled WGS sequence"/>
</dbReference>
<sequence length="237" mass="26160">MALKANWKRNFLIFNGVAVGVPGAIGAYFVHNLRSDVEFREHFQDKYPDLLDALHEYVPIYPPPETRTDIGDADPSVDSASAMRTPLKAVVRLASGKTVSFEVSPDEHMNVVHQKALEGNAHDRVAAVDFVDVAEPVSAAPVAPSAPVPATPTLRPGEPVPQSTWPTQYTPRRARAAAQTTAIQVELNSLRLKEQALSLEKRQGFREIDAIDADLAAIQEQKRLLKAQLPRKKWLLF</sequence>
<keyword evidence="4" id="KW-1185">Reference proteome</keyword>
<feature type="transmembrane region" description="Helical" evidence="2">
    <location>
        <begin position="12"/>
        <end position="30"/>
    </location>
</feature>
<dbReference type="AlphaFoldDB" id="A0A1V9Y9C4"/>
<evidence type="ECO:0000313" key="3">
    <source>
        <dbReference type="EMBL" id="OQR82335.1"/>
    </source>
</evidence>
<keyword evidence="2" id="KW-1133">Transmembrane helix</keyword>
<keyword evidence="2" id="KW-0472">Membrane</keyword>
<organism evidence="3 4">
    <name type="scientific">Achlya hypogyna</name>
    <name type="common">Oomycete</name>
    <name type="synonym">Protoachlya hypogyna</name>
    <dbReference type="NCBI Taxonomy" id="1202772"/>
    <lineage>
        <taxon>Eukaryota</taxon>
        <taxon>Sar</taxon>
        <taxon>Stramenopiles</taxon>
        <taxon>Oomycota</taxon>
        <taxon>Saprolegniomycetes</taxon>
        <taxon>Saprolegniales</taxon>
        <taxon>Achlyaceae</taxon>
        <taxon>Achlya</taxon>
    </lineage>
</organism>
<gene>
    <name evidence="3" type="ORF">ACHHYP_16204</name>
</gene>
<accession>A0A1V9Y9C4</accession>
<keyword evidence="2" id="KW-0812">Transmembrane</keyword>
<reference evidence="3 4" key="1">
    <citation type="journal article" date="2014" name="Genome Biol. Evol.">
        <title>The secreted proteins of Achlya hypogyna and Thraustotheca clavata identify the ancestral oomycete secretome and reveal gene acquisitions by horizontal gene transfer.</title>
        <authorList>
            <person name="Misner I."/>
            <person name="Blouin N."/>
            <person name="Leonard G."/>
            <person name="Richards T.A."/>
            <person name="Lane C.E."/>
        </authorList>
    </citation>
    <scope>NUCLEOTIDE SEQUENCE [LARGE SCALE GENOMIC DNA]</scope>
    <source>
        <strain evidence="3 4">ATCC 48635</strain>
    </source>
</reference>
<evidence type="ECO:0000256" key="1">
    <source>
        <dbReference type="SAM" id="MobiDB-lite"/>
    </source>
</evidence>
<evidence type="ECO:0000313" key="4">
    <source>
        <dbReference type="Proteomes" id="UP000243579"/>
    </source>
</evidence>
<feature type="region of interest" description="Disordered" evidence="1">
    <location>
        <begin position="141"/>
        <end position="167"/>
    </location>
</feature>
<proteinExistence type="predicted"/>
<dbReference type="EMBL" id="JNBR01002488">
    <property type="protein sequence ID" value="OQR82335.1"/>
    <property type="molecule type" value="Genomic_DNA"/>
</dbReference>